<gene>
    <name evidence="1" type="ORF">A4G16_02185</name>
</gene>
<sequence length="211" mass="23659">MAYGLQVENKQFTIFNNPIKHQYGVRNNTNEIDLSKIGLIAKNERITRKMFTGVLPPYNNGNADVTKITTGIPEDLYVRLNNNLSVYCPENWDNNNGDLNIYITGDIIHIGAITQAKSNYGIKVEDKYITTKDAVLRNTSTIQITAGYLKNTGAEIVNLHELCANLIKVISDLNMDFSFQLRPNSGSLLFTTDYHSIDGVKFTVKSYSAIQ</sequence>
<dbReference type="AlphaFoldDB" id="A0A6G8JGG1"/>
<evidence type="ECO:0000313" key="2">
    <source>
        <dbReference type="Proteomes" id="UP000501366"/>
    </source>
</evidence>
<dbReference type="Proteomes" id="UP000501366">
    <property type="component" value="Chromosome"/>
</dbReference>
<evidence type="ECO:0000313" key="1">
    <source>
        <dbReference type="EMBL" id="QIM66265.1"/>
    </source>
</evidence>
<dbReference type="EMBL" id="CP015030">
    <property type="protein sequence ID" value="QIM66265.1"/>
    <property type="molecule type" value="Genomic_DNA"/>
</dbReference>
<proteinExistence type="predicted"/>
<dbReference type="KEGG" id="mgra:A4G16_02185"/>
<organism evidence="1 2">
    <name type="scientific">Mannheimia granulomatis</name>
    <dbReference type="NCBI Taxonomy" id="85402"/>
    <lineage>
        <taxon>Bacteria</taxon>
        <taxon>Pseudomonadati</taxon>
        <taxon>Pseudomonadota</taxon>
        <taxon>Gammaproteobacteria</taxon>
        <taxon>Pasteurellales</taxon>
        <taxon>Pasteurellaceae</taxon>
        <taxon>Mannheimia</taxon>
    </lineage>
</organism>
<name>A0A6G8JGG1_9PAST</name>
<dbReference type="RefSeq" id="WP_165888516.1">
    <property type="nucleotide sequence ID" value="NZ_CP015030.1"/>
</dbReference>
<reference evidence="1 2" key="1">
    <citation type="submission" date="2016-03" db="EMBL/GenBank/DDBJ databases">
        <authorList>
            <person name="Bojesen A.M."/>
            <person name="Planet P."/>
            <person name="Hansen M.J."/>
        </authorList>
    </citation>
    <scope>NUCLEOTIDE SEQUENCE [LARGE SCALE GENOMIC DNA]</scope>
    <source>
        <strain evidence="1 2">B 234/94</strain>
    </source>
</reference>
<accession>A0A6G8JGG1</accession>
<protein>
    <submittedName>
        <fullName evidence="1">Uncharacterized protein</fullName>
    </submittedName>
</protein>